<dbReference type="InterPro" id="IPR007047">
    <property type="entry name" value="Flp_Fap"/>
</dbReference>
<dbReference type="Pfam" id="PF04964">
    <property type="entry name" value="Flp_Fap"/>
    <property type="match status" value="1"/>
</dbReference>
<keyword evidence="1" id="KW-0812">Transmembrane</keyword>
<keyword evidence="1" id="KW-1133">Transmembrane helix</keyword>
<evidence type="ECO:0000256" key="1">
    <source>
        <dbReference type="SAM" id="Phobius"/>
    </source>
</evidence>
<reference evidence="2 3" key="1">
    <citation type="submission" date="2020-08" db="EMBL/GenBank/DDBJ databases">
        <title>The Agave Microbiome: Exploring the role of microbial communities in plant adaptations to desert environments.</title>
        <authorList>
            <person name="Partida-Martinez L.P."/>
        </authorList>
    </citation>
    <scope>NUCLEOTIDE SEQUENCE [LARGE SCALE GENOMIC DNA]</scope>
    <source>
        <strain evidence="2 3">AS2.3</strain>
    </source>
</reference>
<organism evidence="2 3">
    <name type="scientific">Sphingomonas melonis</name>
    <dbReference type="NCBI Taxonomy" id="152682"/>
    <lineage>
        <taxon>Bacteria</taxon>
        <taxon>Pseudomonadati</taxon>
        <taxon>Pseudomonadota</taxon>
        <taxon>Alphaproteobacteria</taxon>
        <taxon>Sphingomonadales</taxon>
        <taxon>Sphingomonadaceae</taxon>
        <taxon>Sphingomonas</taxon>
    </lineage>
</organism>
<name>A0A7Y9K2L2_9SPHN</name>
<comment type="caution">
    <text evidence="2">The sequence shown here is derived from an EMBL/GenBank/DDBJ whole genome shotgun (WGS) entry which is preliminary data.</text>
</comment>
<keyword evidence="3" id="KW-1185">Reference proteome</keyword>
<dbReference type="EMBL" id="JACCBY010000002">
    <property type="protein sequence ID" value="NYD90109.1"/>
    <property type="molecule type" value="Genomic_DNA"/>
</dbReference>
<evidence type="ECO:0000313" key="3">
    <source>
        <dbReference type="Proteomes" id="UP000517753"/>
    </source>
</evidence>
<accession>A0A7Y9K2L2</accession>
<feature type="transmembrane region" description="Helical" evidence="1">
    <location>
        <begin position="26"/>
        <end position="44"/>
    </location>
</feature>
<proteinExistence type="predicted"/>
<sequence>MTGHPPLCRRHRSIKSLWRDSRGASAVEYGLIVALIVIAMIVALRQVANVTTAMWQDVNTQVTNAR</sequence>
<protein>
    <submittedName>
        <fullName evidence="2">Pilus assembly protein Flp/PilA</fullName>
    </submittedName>
</protein>
<dbReference type="AlphaFoldDB" id="A0A7Y9K2L2"/>
<dbReference type="RefSeq" id="WP_179508571.1">
    <property type="nucleotide sequence ID" value="NZ_JACCBY010000002.1"/>
</dbReference>
<gene>
    <name evidence="2" type="ORF">HD841_001889</name>
</gene>
<keyword evidence="1" id="KW-0472">Membrane</keyword>
<dbReference type="Proteomes" id="UP000517753">
    <property type="component" value="Unassembled WGS sequence"/>
</dbReference>
<evidence type="ECO:0000313" key="2">
    <source>
        <dbReference type="EMBL" id="NYD90109.1"/>
    </source>
</evidence>